<dbReference type="SUPFAM" id="SSF82693">
    <property type="entry name" value="Multidrug efflux transporter AcrB pore domain, PN1, PN2, PC1 and PC2 subdomains"/>
    <property type="match status" value="2"/>
</dbReference>
<dbReference type="GO" id="GO:0042910">
    <property type="term" value="F:xenobiotic transmembrane transporter activity"/>
    <property type="evidence" value="ECO:0007669"/>
    <property type="project" value="TreeGrafter"/>
</dbReference>
<dbReference type="SUPFAM" id="SSF82866">
    <property type="entry name" value="Multidrug efflux transporter AcrB transmembrane domain"/>
    <property type="match status" value="2"/>
</dbReference>
<keyword evidence="1" id="KW-0812">Transmembrane</keyword>
<keyword evidence="1" id="KW-1133">Transmembrane helix</keyword>
<gene>
    <name evidence="2" type="ORF">EZV76_13525</name>
</gene>
<feature type="transmembrane region" description="Helical" evidence="1">
    <location>
        <begin position="363"/>
        <end position="382"/>
    </location>
</feature>
<sequence>MLNKGIHFLIKHKVIVLVWIALIIFFGVVTSPFKFGTDIFPSNPVSVDAIPNIGENQQIVFTRWDGQSPQDIEDQISYPLTSSFLGIPGVKSIRSTSMFGFSSVYIIFEDDVEFYWSRTRILEKLNTLPKELLPEGVQPKLGPDATALGQIYWYTLEGRNPEGKVTGGWNLQELRSIQDFYIKNALASTTGVSEVASVGGFVKEYHIDVDPEAMRQYGISLNQVVDAVKKSNKSSGAQTLEINHTEYFVRGLGYVTSTEDIENTSVSVKNFTPVLIKDIAKVSLGPAERRGILDKEGAEVVGGVVTAQYGANPMQVTQNLTAQIDKISKGLPKKTLEDGTISQLTIVPFYDRSVLIHETLDTLGDALLFEIIIAILVVIVMLRSLKASFLVSGLLPLAVLSVFIAMKIANVEANVVALSGIAIAIGTLVDMGIVLAENITRHLRANPEQNVQTTILNASNEVSGALLTAGLTTIVSFIPVFTLTGAEGKLFIPLAFTKTVALCAAIGLALFALPPVAAIIMTKKKERRNVPFLSILLIVLGAISLVSGFYLVLTFIALFGLLKLLVHYNILDKEFQKYIPYGVMLLFIITMLAVYWRPLGFSHNLILNGLFVLLLIGLVLLPLMLFITKYEDMLQWVLRNKWISVSIPSFFVILGLGIMLNMGKEFMPSLEEGDFLLMPTSLPHAGVSENQQVLKKLDMAVAAIPEVGNVVGKAGRVESPLDPAPLSMYENLISYKPEYILDPEGTPLRFEVNEEGLFKTKEGNFIASGEDVSQSDLILDRGGEYYRNWRPHIKNVDDIWQEISKATQLPGVTSAPKLQPIETRLVMLQTGMRAPMGIKVKGQNLKDVEAFALELEKQLKTLDGIIPESVFADRITGKPYILFDIDRQKIARYGLSIEDVQQTLEVAVGGKTLSNSIEGRERYALRVRYPRELRGTPEDLASVYMTLSNGSTIPLTEFVEVKYQRGPQSIKSEDGFLVSYVIFDKKGDISEVTAVEEAKTTLQELEDKGELVVPDGVHYVFSGTYENHIHSQKTLQFVVPAVLLLVFVLLYLQFRSVSISFMVFSGVAVAFAGGFIMLWLYGQNWFLDIQMGSINIRELLNVGTVNLSVAVWVGFIALFGIATDDGVVMATYLNQSFQDKPLNSKDAIRSAVIEAGKRRVKPCLMTTATTILALLPVLTSDGKGANIMIPMAIPALGGMFMALITLFVVPVLYCWQKEVTLNSAKTEL</sequence>
<feature type="transmembrane region" description="Helical" evidence="1">
    <location>
        <begin position="642"/>
        <end position="660"/>
    </location>
</feature>
<feature type="transmembrane region" description="Helical" evidence="1">
    <location>
        <begin position="605"/>
        <end position="627"/>
    </location>
</feature>
<dbReference type="OrthoDB" id="9758757at2"/>
<dbReference type="AlphaFoldDB" id="A0A4S8RKE3"/>
<evidence type="ECO:0000313" key="2">
    <source>
        <dbReference type="EMBL" id="THV58101.1"/>
    </source>
</evidence>
<dbReference type="GO" id="GO:0005886">
    <property type="term" value="C:plasma membrane"/>
    <property type="evidence" value="ECO:0007669"/>
    <property type="project" value="TreeGrafter"/>
</dbReference>
<dbReference type="Gene3D" id="3.30.2090.10">
    <property type="entry name" value="Multidrug efflux transporter AcrB TolC docking domain, DN and DC subdomains"/>
    <property type="match status" value="2"/>
</dbReference>
<dbReference type="SUPFAM" id="SSF82714">
    <property type="entry name" value="Multidrug efflux transporter AcrB TolC docking domain, DN and DC subdomains"/>
    <property type="match status" value="2"/>
</dbReference>
<feature type="transmembrane region" description="Helical" evidence="1">
    <location>
        <begin position="389"/>
        <end position="409"/>
    </location>
</feature>
<keyword evidence="3" id="KW-1185">Reference proteome</keyword>
<feature type="transmembrane region" description="Helical" evidence="1">
    <location>
        <begin position="1059"/>
        <end position="1081"/>
    </location>
</feature>
<dbReference type="Gene3D" id="1.20.1640.10">
    <property type="entry name" value="Multidrug efflux transporter AcrB transmembrane domain"/>
    <property type="match status" value="4"/>
</dbReference>
<protein>
    <submittedName>
        <fullName evidence="2">Efflux RND transporter permease subunit</fullName>
    </submittedName>
</protein>
<feature type="transmembrane region" description="Helical" evidence="1">
    <location>
        <begin position="12"/>
        <end position="33"/>
    </location>
</feature>
<name>A0A4S8RKE3_9FLAO</name>
<evidence type="ECO:0000313" key="3">
    <source>
        <dbReference type="Proteomes" id="UP000310406"/>
    </source>
</evidence>
<accession>A0A4S8RKE3</accession>
<dbReference type="InterPro" id="IPR001036">
    <property type="entry name" value="Acrflvin-R"/>
</dbReference>
<organism evidence="2 3">
    <name type="scientific">Flagellimonas alvinocaridis</name>
    <dbReference type="NCBI Taxonomy" id="2530200"/>
    <lineage>
        <taxon>Bacteria</taxon>
        <taxon>Pseudomonadati</taxon>
        <taxon>Bacteroidota</taxon>
        <taxon>Flavobacteriia</taxon>
        <taxon>Flavobacteriales</taxon>
        <taxon>Flavobacteriaceae</taxon>
        <taxon>Flagellimonas</taxon>
    </lineage>
</organism>
<feature type="transmembrane region" description="Helical" evidence="1">
    <location>
        <begin position="465"/>
        <end position="484"/>
    </location>
</feature>
<dbReference type="PANTHER" id="PTHR32063:SF19">
    <property type="entry name" value="CATION EFFLUX SYSTEM PROTEIN CUSA"/>
    <property type="match status" value="1"/>
</dbReference>
<dbReference type="EMBL" id="SNTZ01000009">
    <property type="protein sequence ID" value="THV58101.1"/>
    <property type="molecule type" value="Genomic_DNA"/>
</dbReference>
<dbReference type="Proteomes" id="UP000310406">
    <property type="component" value="Unassembled WGS sequence"/>
</dbReference>
<feature type="transmembrane region" description="Helical" evidence="1">
    <location>
        <begin position="1035"/>
        <end position="1053"/>
    </location>
</feature>
<feature type="transmembrane region" description="Helical" evidence="1">
    <location>
        <begin position="1102"/>
        <end position="1122"/>
    </location>
</feature>
<feature type="transmembrane region" description="Helical" evidence="1">
    <location>
        <begin position="415"/>
        <end position="436"/>
    </location>
</feature>
<reference evidence="2 3" key="1">
    <citation type="submission" date="2019-03" db="EMBL/GenBank/DDBJ databases">
        <title>Muricauda SCR12 sp.nov, a marine bacterium isolated from Pacific Ocean:the Okinawa trough.</title>
        <authorList>
            <person name="Liu L."/>
        </authorList>
    </citation>
    <scope>NUCLEOTIDE SEQUENCE [LARGE SCALE GENOMIC DNA]</scope>
    <source>
        <strain evidence="2 3">SCR12</strain>
    </source>
</reference>
<comment type="caution">
    <text evidence="2">The sequence shown here is derived from an EMBL/GenBank/DDBJ whole genome shotgun (WGS) entry which is preliminary data.</text>
</comment>
<dbReference type="RefSeq" id="WP_136567103.1">
    <property type="nucleotide sequence ID" value="NZ_SNTZ01000009.1"/>
</dbReference>
<dbReference type="Gene3D" id="3.30.70.1430">
    <property type="entry name" value="Multidrug efflux transporter AcrB pore domain"/>
    <property type="match status" value="3"/>
</dbReference>
<dbReference type="PRINTS" id="PR00702">
    <property type="entry name" value="ACRIFLAVINRP"/>
</dbReference>
<feature type="transmembrane region" description="Helical" evidence="1">
    <location>
        <begin position="532"/>
        <end position="558"/>
    </location>
</feature>
<evidence type="ECO:0000256" key="1">
    <source>
        <dbReference type="SAM" id="Phobius"/>
    </source>
</evidence>
<feature type="transmembrane region" description="Helical" evidence="1">
    <location>
        <begin position="1187"/>
        <end position="1215"/>
    </location>
</feature>
<dbReference type="PANTHER" id="PTHR32063">
    <property type="match status" value="1"/>
</dbReference>
<dbReference type="InterPro" id="IPR027463">
    <property type="entry name" value="AcrB_DN_DC_subdom"/>
</dbReference>
<feature type="transmembrane region" description="Helical" evidence="1">
    <location>
        <begin position="490"/>
        <end position="520"/>
    </location>
</feature>
<proteinExistence type="predicted"/>
<dbReference type="Gene3D" id="3.30.70.1320">
    <property type="entry name" value="Multidrug efflux transporter AcrB pore domain like"/>
    <property type="match status" value="1"/>
</dbReference>
<keyword evidence="1" id="KW-0472">Membrane</keyword>
<feature type="transmembrane region" description="Helical" evidence="1">
    <location>
        <begin position="578"/>
        <end position="596"/>
    </location>
</feature>
<dbReference type="Pfam" id="PF00873">
    <property type="entry name" value="ACR_tran"/>
    <property type="match status" value="3"/>
</dbReference>
<dbReference type="Gene3D" id="3.30.70.1440">
    <property type="entry name" value="Multidrug efflux transporter AcrB pore domain"/>
    <property type="match status" value="1"/>
</dbReference>